<dbReference type="InterPro" id="IPR036695">
    <property type="entry name" value="Arg-tRNA-synth_N_sf"/>
</dbReference>
<dbReference type="PRINTS" id="PR01038">
    <property type="entry name" value="TRNASYNTHARG"/>
</dbReference>
<dbReference type="EC" id="6.1.1.19" evidence="9"/>
<evidence type="ECO:0000256" key="1">
    <source>
        <dbReference type="ARBA" id="ARBA00005594"/>
    </source>
</evidence>
<dbReference type="InterPro" id="IPR001278">
    <property type="entry name" value="Arg-tRNA-ligase"/>
</dbReference>
<sequence>MAVLSLAERLSAIAGQAFEAEGLDIAFGRVQASDRPDLAQFQCNGALAAAKQAREKGSGTNPRAIGEAVAARLRDEDIFADVSLAGPGFINLTLTDDYLAGFAALVAGDARSGAWAKDTPETIVIDYGGPNVAKPLHVGHLRAAIIGEALKRLMRLAGDDVTGDIHLGDWGKQMGQLIMAVRDEMPDLPYFDKDITGPYPAESPVALDDLARLYPQASAACKADTAKNEEARRITAELQAGRPGYIALWRHFVSVSHAGLKREYDDLGVTFDLWKGESDAQPFIQPLVELLESKDLLEESEGARIIRVAREGDSKKIPPLIMISQDGSVLYGSTDLGTIWDRKQSINPDRIIYVVDARQSQHFEQVFRASDLMGLFPEDRLEHQGFGTINGPDDKPYKTREGDALPLRVLLDQMKTGAVDRVDTSLSERGYSKEELADIAAKVGMAALKFADLSNPRTTNYIFDIDKFLSFEGKTGPYILYAAVRIKSVLERAGMAEQGSAVMITQDAERDLVLSLAAFPDAMRQAYEKRMPHILCDHAWRLAQSFSKFYTNCRIADEPEPAVKASRQVLARTTGEQLELVLGTLGIAVPDRM</sequence>
<reference evidence="13" key="1">
    <citation type="journal article" date="2014" name="Int. J. Syst. Evol. Microbiol.">
        <title>Complete genome sequence of Corynebacterium casei LMG S-19264T (=DSM 44701T), isolated from a smear-ripened cheese.</title>
        <authorList>
            <consortium name="US DOE Joint Genome Institute (JGI-PGF)"/>
            <person name="Walter F."/>
            <person name="Albersmeier A."/>
            <person name="Kalinowski J."/>
            <person name="Ruckert C."/>
        </authorList>
    </citation>
    <scope>NUCLEOTIDE SEQUENCE</scope>
    <source>
        <strain evidence="13">CGMCC 1.12921</strain>
    </source>
</reference>
<keyword evidence="6 9" id="KW-0648">Protein biosynthesis</keyword>
<dbReference type="Gene3D" id="3.40.50.620">
    <property type="entry name" value="HUPs"/>
    <property type="match status" value="1"/>
</dbReference>
<dbReference type="InterPro" id="IPR009080">
    <property type="entry name" value="tRNAsynth_Ia_anticodon-bd"/>
</dbReference>
<keyword evidence="5 9" id="KW-0067">ATP-binding</keyword>
<gene>
    <name evidence="9 13" type="primary">argS</name>
    <name evidence="13" type="ORF">GCM10011342_19220</name>
</gene>
<dbReference type="SMART" id="SM00836">
    <property type="entry name" value="DALR_1"/>
    <property type="match status" value="1"/>
</dbReference>
<dbReference type="GO" id="GO:0005524">
    <property type="term" value="F:ATP binding"/>
    <property type="evidence" value="ECO:0007669"/>
    <property type="project" value="UniProtKB-UniRule"/>
</dbReference>
<evidence type="ECO:0000256" key="7">
    <source>
        <dbReference type="ARBA" id="ARBA00023146"/>
    </source>
</evidence>
<keyword evidence="4 9" id="KW-0547">Nucleotide-binding</keyword>
<evidence type="ECO:0000256" key="3">
    <source>
        <dbReference type="ARBA" id="ARBA00022598"/>
    </source>
</evidence>
<dbReference type="HAMAP" id="MF_00123">
    <property type="entry name" value="Arg_tRNA_synth"/>
    <property type="match status" value="1"/>
</dbReference>
<keyword evidence="3 9" id="KW-0436">Ligase</keyword>
<dbReference type="InterPro" id="IPR005148">
    <property type="entry name" value="Arg-tRNA-synth_N"/>
</dbReference>
<evidence type="ECO:0000256" key="4">
    <source>
        <dbReference type="ARBA" id="ARBA00022741"/>
    </source>
</evidence>
<protein>
    <recommendedName>
        <fullName evidence="9">Arginine--tRNA ligase</fullName>
        <ecNumber evidence="9">6.1.1.19</ecNumber>
    </recommendedName>
    <alternativeName>
        <fullName evidence="9">Arginyl-tRNA synthetase</fullName>
        <shortName evidence="9">ArgRS</shortName>
    </alternativeName>
</protein>
<dbReference type="EMBL" id="BMGH01000001">
    <property type="protein sequence ID" value="GGD10514.1"/>
    <property type="molecule type" value="Genomic_DNA"/>
</dbReference>
<dbReference type="NCBIfam" id="TIGR00456">
    <property type="entry name" value="argS"/>
    <property type="match status" value="1"/>
</dbReference>
<dbReference type="GO" id="GO:0006420">
    <property type="term" value="P:arginyl-tRNA aminoacylation"/>
    <property type="evidence" value="ECO:0007669"/>
    <property type="project" value="UniProtKB-UniRule"/>
</dbReference>
<dbReference type="InterPro" id="IPR014729">
    <property type="entry name" value="Rossmann-like_a/b/a_fold"/>
</dbReference>
<evidence type="ECO:0000259" key="11">
    <source>
        <dbReference type="SMART" id="SM00836"/>
    </source>
</evidence>
<evidence type="ECO:0000256" key="5">
    <source>
        <dbReference type="ARBA" id="ARBA00022840"/>
    </source>
</evidence>
<dbReference type="PROSITE" id="PS00178">
    <property type="entry name" value="AA_TRNA_LIGASE_I"/>
    <property type="match status" value="1"/>
</dbReference>
<dbReference type="RefSeq" id="WP_188158629.1">
    <property type="nucleotide sequence ID" value="NZ_BMGH01000001.1"/>
</dbReference>
<dbReference type="PANTHER" id="PTHR11956">
    <property type="entry name" value="ARGINYL-TRNA SYNTHETASE"/>
    <property type="match status" value="1"/>
</dbReference>
<feature type="domain" description="DALR anticodon binding" evidence="11">
    <location>
        <begin position="479"/>
        <end position="593"/>
    </location>
</feature>
<keyword evidence="2 9" id="KW-0963">Cytoplasm</keyword>
<dbReference type="SMART" id="SM01016">
    <property type="entry name" value="Arg_tRNA_synt_N"/>
    <property type="match status" value="1"/>
</dbReference>
<comment type="similarity">
    <text evidence="1 9 10">Belongs to the class-I aminoacyl-tRNA synthetase family.</text>
</comment>
<dbReference type="Pfam" id="PF00750">
    <property type="entry name" value="tRNA-synt_1d"/>
    <property type="match status" value="1"/>
</dbReference>
<comment type="subcellular location">
    <subcellularLocation>
        <location evidence="9">Cytoplasm</location>
    </subcellularLocation>
</comment>
<feature type="domain" description="Arginyl tRNA synthetase N-terminal" evidence="12">
    <location>
        <begin position="4"/>
        <end position="94"/>
    </location>
</feature>
<evidence type="ECO:0000259" key="12">
    <source>
        <dbReference type="SMART" id="SM01016"/>
    </source>
</evidence>
<dbReference type="Gene3D" id="3.30.1360.70">
    <property type="entry name" value="Arginyl tRNA synthetase N-terminal domain"/>
    <property type="match status" value="1"/>
</dbReference>
<dbReference type="SUPFAM" id="SSF52374">
    <property type="entry name" value="Nucleotidylyl transferase"/>
    <property type="match status" value="1"/>
</dbReference>
<dbReference type="Pfam" id="PF03485">
    <property type="entry name" value="Arg_tRNA_synt_N"/>
    <property type="match status" value="1"/>
</dbReference>
<dbReference type="AlphaFoldDB" id="A0A8J2V338"/>
<dbReference type="GO" id="GO:0004814">
    <property type="term" value="F:arginine-tRNA ligase activity"/>
    <property type="evidence" value="ECO:0007669"/>
    <property type="project" value="UniProtKB-UniRule"/>
</dbReference>
<evidence type="ECO:0000313" key="13">
    <source>
        <dbReference type="EMBL" id="GGD10514.1"/>
    </source>
</evidence>
<dbReference type="SUPFAM" id="SSF55190">
    <property type="entry name" value="Arginyl-tRNA synthetase (ArgRS), N-terminal 'additional' domain"/>
    <property type="match status" value="1"/>
</dbReference>
<feature type="short sequence motif" description="'HIGH' region" evidence="9">
    <location>
        <begin position="130"/>
        <end position="140"/>
    </location>
</feature>
<keyword evidence="7 9" id="KW-0030">Aminoacyl-tRNA synthetase</keyword>
<dbReference type="CDD" id="cd00671">
    <property type="entry name" value="ArgRS_core"/>
    <property type="match status" value="1"/>
</dbReference>
<comment type="caution">
    <text evidence="13">The sequence shown here is derived from an EMBL/GenBank/DDBJ whole genome shotgun (WGS) entry which is preliminary data.</text>
</comment>
<evidence type="ECO:0000256" key="10">
    <source>
        <dbReference type="RuleBase" id="RU363038"/>
    </source>
</evidence>
<evidence type="ECO:0000313" key="14">
    <source>
        <dbReference type="Proteomes" id="UP000613582"/>
    </source>
</evidence>
<dbReference type="Gene3D" id="1.10.730.10">
    <property type="entry name" value="Isoleucyl-tRNA Synthetase, Domain 1"/>
    <property type="match status" value="1"/>
</dbReference>
<dbReference type="InterPro" id="IPR035684">
    <property type="entry name" value="ArgRS_core"/>
</dbReference>
<evidence type="ECO:0000256" key="6">
    <source>
        <dbReference type="ARBA" id="ARBA00022917"/>
    </source>
</evidence>
<dbReference type="SUPFAM" id="SSF47323">
    <property type="entry name" value="Anticodon-binding domain of a subclass of class I aminoacyl-tRNA synthetases"/>
    <property type="match status" value="1"/>
</dbReference>
<reference evidence="13" key="2">
    <citation type="submission" date="2020-09" db="EMBL/GenBank/DDBJ databases">
        <authorList>
            <person name="Sun Q."/>
            <person name="Zhou Y."/>
        </authorList>
    </citation>
    <scope>NUCLEOTIDE SEQUENCE</scope>
    <source>
        <strain evidence="13">CGMCC 1.12921</strain>
    </source>
</reference>
<dbReference type="InterPro" id="IPR001412">
    <property type="entry name" value="aa-tRNA-synth_I_CS"/>
</dbReference>
<evidence type="ECO:0000256" key="8">
    <source>
        <dbReference type="ARBA" id="ARBA00049339"/>
    </source>
</evidence>
<evidence type="ECO:0000256" key="9">
    <source>
        <dbReference type="HAMAP-Rule" id="MF_00123"/>
    </source>
</evidence>
<dbReference type="PANTHER" id="PTHR11956:SF5">
    <property type="entry name" value="ARGININE--TRNA LIGASE, CYTOPLASMIC"/>
    <property type="match status" value="1"/>
</dbReference>
<keyword evidence="14" id="KW-1185">Reference proteome</keyword>
<name>A0A8J2V338_9PROT</name>
<comment type="subunit">
    <text evidence="9">Monomer.</text>
</comment>
<accession>A0A8J2V338</accession>
<dbReference type="GO" id="GO:0005737">
    <property type="term" value="C:cytoplasm"/>
    <property type="evidence" value="ECO:0007669"/>
    <property type="project" value="UniProtKB-SubCell"/>
</dbReference>
<evidence type="ECO:0000256" key="2">
    <source>
        <dbReference type="ARBA" id="ARBA00022490"/>
    </source>
</evidence>
<organism evidence="13 14">
    <name type="scientific">Aquisalinus flavus</name>
    <dbReference type="NCBI Taxonomy" id="1526572"/>
    <lineage>
        <taxon>Bacteria</taxon>
        <taxon>Pseudomonadati</taxon>
        <taxon>Pseudomonadota</taxon>
        <taxon>Alphaproteobacteria</taxon>
        <taxon>Parvularculales</taxon>
        <taxon>Parvularculaceae</taxon>
        <taxon>Aquisalinus</taxon>
    </lineage>
</organism>
<comment type="catalytic activity">
    <reaction evidence="8 9">
        <text>tRNA(Arg) + L-arginine + ATP = L-arginyl-tRNA(Arg) + AMP + diphosphate</text>
        <dbReference type="Rhea" id="RHEA:20301"/>
        <dbReference type="Rhea" id="RHEA-COMP:9658"/>
        <dbReference type="Rhea" id="RHEA-COMP:9673"/>
        <dbReference type="ChEBI" id="CHEBI:30616"/>
        <dbReference type="ChEBI" id="CHEBI:32682"/>
        <dbReference type="ChEBI" id="CHEBI:33019"/>
        <dbReference type="ChEBI" id="CHEBI:78442"/>
        <dbReference type="ChEBI" id="CHEBI:78513"/>
        <dbReference type="ChEBI" id="CHEBI:456215"/>
        <dbReference type="EC" id="6.1.1.19"/>
    </reaction>
</comment>
<dbReference type="Proteomes" id="UP000613582">
    <property type="component" value="Unassembled WGS sequence"/>
</dbReference>
<dbReference type="Pfam" id="PF05746">
    <property type="entry name" value="DALR_1"/>
    <property type="match status" value="1"/>
</dbReference>
<proteinExistence type="inferred from homology"/>
<dbReference type="InterPro" id="IPR008909">
    <property type="entry name" value="DALR_anticod-bd"/>
</dbReference>